<keyword evidence="1" id="KW-0175">Coiled coil</keyword>
<evidence type="ECO:0000313" key="3">
    <source>
        <dbReference type="EMBL" id="GIY55096.1"/>
    </source>
</evidence>
<feature type="region of interest" description="Disordered" evidence="2">
    <location>
        <begin position="76"/>
        <end position="117"/>
    </location>
</feature>
<comment type="caution">
    <text evidence="3">The sequence shown here is derived from an EMBL/GenBank/DDBJ whole genome shotgun (WGS) entry which is preliminary data.</text>
</comment>
<sequence>MSNTESIYHPSCLIARPHSAPDDTQIHPKNLQYGSFNNLAEIAADRRSLPPECFSMKEDIHHRAIASASKIPQLIKHPQYEDIQKNSTRSEGSSTSTKSDSGEFSINDSTKDSKKSCSCTCCMMENEKIKAHIKDLRDRIQILAVELIKCKNSNQLLKKDITTARAVVKREIGGNVENFEDLLKKAQEHGWKGHQEQILSLKKELRELRGKLKEKDVSAPSPVKRHQSLEDVPKDRKTHWRLKLEQQNVYSRAGRKIEELIEDRDKLKNNLHILKNKNKELEHQIDCIREQLDATSKDENDVFLSRLREIEKKTKFCLEDKSKLKRALDKEKTKENLLLGKITELETETNSHKKVYESTEKTLASRKNDGEKLIFCASELDCAFVNDLCDINTKLFDVDAQHKQKLERLNLLVNTMLKFEEIYTEQQQRSDLSSSTDVNKMSITTMSTDTYNEEDKLPLKIIGENYDRKSSPGRFEKQEQDSIVEDVKNELMCFANIDHHKCDCSSEESENLALSIFYLFENQEYENFQKSQQIYQVIEDTKIRTEDFLRSHSKLWKTVAHIKIMMYKNNQLRVVAKHNQAVTEDDEHGFCHTTWDELIAKGKTVFHILKKENRFLKELIVNTIGSKANDFDLNNSFACKSKEFFAQRLSAIAYEN</sequence>
<keyword evidence="4" id="KW-1185">Reference proteome</keyword>
<feature type="coiled-coil region" evidence="1">
    <location>
        <begin position="250"/>
        <end position="298"/>
    </location>
</feature>
<protein>
    <submittedName>
        <fullName evidence="3">Uncharacterized protein</fullName>
    </submittedName>
</protein>
<feature type="compositionally biased region" description="Low complexity" evidence="2">
    <location>
        <begin position="87"/>
        <end position="105"/>
    </location>
</feature>
<dbReference type="Proteomes" id="UP001054837">
    <property type="component" value="Unassembled WGS sequence"/>
</dbReference>
<evidence type="ECO:0000256" key="2">
    <source>
        <dbReference type="SAM" id="MobiDB-lite"/>
    </source>
</evidence>
<gene>
    <name evidence="3" type="primary">AVEN_138049_1</name>
    <name evidence="3" type="ORF">CDAR_177031</name>
</gene>
<organism evidence="3 4">
    <name type="scientific">Caerostris darwini</name>
    <dbReference type="NCBI Taxonomy" id="1538125"/>
    <lineage>
        <taxon>Eukaryota</taxon>
        <taxon>Metazoa</taxon>
        <taxon>Ecdysozoa</taxon>
        <taxon>Arthropoda</taxon>
        <taxon>Chelicerata</taxon>
        <taxon>Arachnida</taxon>
        <taxon>Araneae</taxon>
        <taxon>Araneomorphae</taxon>
        <taxon>Entelegynae</taxon>
        <taxon>Araneoidea</taxon>
        <taxon>Araneidae</taxon>
        <taxon>Caerostris</taxon>
    </lineage>
</organism>
<proteinExistence type="predicted"/>
<dbReference type="AlphaFoldDB" id="A0AAV4UBI5"/>
<evidence type="ECO:0000256" key="1">
    <source>
        <dbReference type="SAM" id="Coils"/>
    </source>
</evidence>
<accession>A0AAV4UBI5</accession>
<name>A0AAV4UBI5_9ARAC</name>
<evidence type="ECO:0000313" key="4">
    <source>
        <dbReference type="Proteomes" id="UP001054837"/>
    </source>
</evidence>
<dbReference type="EMBL" id="BPLQ01011044">
    <property type="protein sequence ID" value="GIY55096.1"/>
    <property type="molecule type" value="Genomic_DNA"/>
</dbReference>
<reference evidence="3 4" key="1">
    <citation type="submission" date="2021-06" db="EMBL/GenBank/DDBJ databases">
        <title>Caerostris darwini draft genome.</title>
        <authorList>
            <person name="Kono N."/>
            <person name="Arakawa K."/>
        </authorList>
    </citation>
    <scope>NUCLEOTIDE SEQUENCE [LARGE SCALE GENOMIC DNA]</scope>
</reference>